<evidence type="ECO:0000256" key="3">
    <source>
        <dbReference type="ARBA" id="ARBA00023015"/>
    </source>
</evidence>
<evidence type="ECO:0000259" key="7">
    <source>
        <dbReference type="PROSITE" id="PS50045"/>
    </source>
</evidence>
<dbReference type="PANTHER" id="PTHR32071:SF13">
    <property type="entry name" value="RESPONSE REGULATOR HSFA"/>
    <property type="match status" value="1"/>
</dbReference>
<dbReference type="Pfam" id="PF25601">
    <property type="entry name" value="AAA_lid_14"/>
    <property type="match status" value="1"/>
</dbReference>
<evidence type="ECO:0000313" key="9">
    <source>
        <dbReference type="EMBL" id="EXI80248.1"/>
    </source>
</evidence>
<keyword evidence="3" id="KW-0805">Transcription regulation</keyword>
<evidence type="ECO:0000259" key="8">
    <source>
        <dbReference type="PROSITE" id="PS50110"/>
    </source>
</evidence>
<evidence type="ECO:0000256" key="5">
    <source>
        <dbReference type="ARBA" id="ARBA00023163"/>
    </source>
</evidence>
<dbReference type="EMBL" id="JEMX01000038">
    <property type="protein sequence ID" value="EXI80248.1"/>
    <property type="molecule type" value="Genomic_DNA"/>
</dbReference>
<feature type="domain" description="Sigma-54 factor interaction" evidence="7">
    <location>
        <begin position="155"/>
        <end position="383"/>
    </location>
</feature>
<dbReference type="Gene3D" id="3.40.50.2300">
    <property type="match status" value="1"/>
</dbReference>
<keyword evidence="1" id="KW-0547">Nucleotide-binding</keyword>
<dbReference type="SUPFAM" id="SSF52172">
    <property type="entry name" value="CheY-like"/>
    <property type="match status" value="1"/>
</dbReference>
<dbReference type="PROSITE" id="PS00688">
    <property type="entry name" value="SIGMA54_INTERACT_3"/>
    <property type="match status" value="1"/>
</dbReference>
<dbReference type="PROSITE" id="PS00676">
    <property type="entry name" value="SIGMA54_INTERACT_2"/>
    <property type="match status" value="1"/>
</dbReference>
<gene>
    <name evidence="9" type="primary">zraR_1</name>
    <name evidence="9" type="ORF">AW10_01894</name>
</gene>
<dbReference type="SMART" id="SM00448">
    <property type="entry name" value="REC"/>
    <property type="match status" value="1"/>
</dbReference>
<dbReference type="Gene3D" id="3.40.50.300">
    <property type="entry name" value="P-loop containing nucleotide triphosphate hydrolases"/>
    <property type="match status" value="1"/>
</dbReference>
<dbReference type="Gene3D" id="1.10.10.60">
    <property type="entry name" value="Homeodomain-like"/>
    <property type="match status" value="1"/>
</dbReference>
<comment type="caution">
    <text evidence="9">The sequence shown here is derived from an EMBL/GenBank/DDBJ whole genome shotgun (WGS) entry which is preliminary data.</text>
</comment>
<dbReference type="PROSITE" id="PS00675">
    <property type="entry name" value="SIGMA54_INTERACT_1"/>
    <property type="match status" value="1"/>
</dbReference>
<keyword evidence="4" id="KW-0238">DNA-binding</keyword>
<dbReference type="PROSITE" id="PS50045">
    <property type="entry name" value="SIGMA54_INTERACT_4"/>
    <property type="match status" value="1"/>
</dbReference>
<protein>
    <submittedName>
        <fullName evidence="9">Transcriptional regulatory protein ZraR</fullName>
    </submittedName>
</protein>
<keyword evidence="5" id="KW-0804">Transcription</keyword>
<dbReference type="GO" id="GO:0000160">
    <property type="term" value="P:phosphorelay signal transduction system"/>
    <property type="evidence" value="ECO:0007669"/>
    <property type="project" value="InterPro"/>
</dbReference>
<dbReference type="PATRIC" id="fig|1454003.3.peg.1943"/>
<dbReference type="SMART" id="SM00382">
    <property type="entry name" value="AAA"/>
    <property type="match status" value="1"/>
</dbReference>
<dbReference type="CDD" id="cd00009">
    <property type="entry name" value="AAA"/>
    <property type="match status" value="1"/>
</dbReference>
<dbReference type="InterPro" id="IPR025944">
    <property type="entry name" value="Sigma_54_int_dom_CS"/>
</dbReference>
<keyword evidence="6" id="KW-0597">Phosphoprotein</keyword>
<dbReference type="FunFam" id="3.40.50.300:FF:000006">
    <property type="entry name" value="DNA-binding transcriptional regulator NtrC"/>
    <property type="match status" value="1"/>
</dbReference>
<dbReference type="PRINTS" id="PR01590">
    <property type="entry name" value="HTHFIS"/>
</dbReference>
<dbReference type="Pfam" id="PF02954">
    <property type="entry name" value="HTH_8"/>
    <property type="match status" value="1"/>
</dbReference>
<dbReference type="Pfam" id="PF00158">
    <property type="entry name" value="Sigma54_activat"/>
    <property type="match status" value="1"/>
</dbReference>
<dbReference type="GO" id="GO:0005524">
    <property type="term" value="F:ATP binding"/>
    <property type="evidence" value="ECO:0007669"/>
    <property type="project" value="UniProtKB-KW"/>
</dbReference>
<organism evidence="9 10">
    <name type="scientific">Candidatus Accumulibacter appositus</name>
    <dbReference type="NCBI Taxonomy" id="1454003"/>
    <lineage>
        <taxon>Bacteria</taxon>
        <taxon>Pseudomonadati</taxon>
        <taxon>Pseudomonadota</taxon>
        <taxon>Betaproteobacteria</taxon>
        <taxon>Candidatus Accumulibacter</taxon>
    </lineage>
</organism>
<dbReference type="InterPro" id="IPR009057">
    <property type="entry name" value="Homeodomain-like_sf"/>
</dbReference>
<dbReference type="PROSITE" id="PS50110">
    <property type="entry name" value="RESPONSE_REGULATORY"/>
    <property type="match status" value="1"/>
</dbReference>
<dbReference type="Gene3D" id="1.10.8.60">
    <property type="match status" value="1"/>
</dbReference>
<dbReference type="InterPro" id="IPR001789">
    <property type="entry name" value="Sig_transdc_resp-reg_receiver"/>
</dbReference>
<dbReference type="SUPFAM" id="SSF46689">
    <property type="entry name" value="Homeodomain-like"/>
    <property type="match status" value="1"/>
</dbReference>
<dbReference type="STRING" id="1454003.AW10_01894"/>
<dbReference type="GO" id="GO:0043565">
    <property type="term" value="F:sequence-specific DNA binding"/>
    <property type="evidence" value="ECO:0007669"/>
    <property type="project" value="InterPro"/>
</dbReference>
<reference evidence="9 10" key="1">
    <citation type="submission" date="2014-02" db="EMBL/GenBank/DDBJ databases">
        <title>Expanding our view of genomic diversity in Candidatus Accumulibacter clades.</title>
        <authorList>
            <person name="Skennerton C.T."/>
            <person name="Barr J.J."/>
            <person name="Slater F.R."/>
            <person name="Bond P.L."/>
            <person name="Tyson G.W."/>
        </authorList>
    </citation>
    <scope>NUCLEOTIDE SEQUENCE [LARGE SCALE GENOMIC DNA]</scope>
    <source>
        <strain evidence="10">BA-92</strain>
    </source>
</reference>
<dbReference type="InterPro" id="IPR011006">
    <property type="entry name" value="CheY-like_superfamily"/>
</dbReference>
<accession>A0A011NC53</accession>
<evidence type="ECO:0000256" key="4">
    <source>
        <dbReference type="ARBA" id="ARBA00023125"/>
    </source>
</evidence>
<dbReference type="AlphaFoldDB" id="A0A011NC53"/>
<dbReference type="InterPro" id="IPR025662">
    <property type="entry name" value="Sigma_54_int_dom_ATP-bd_1"/>
</dbReference>
<dbReference type="InterPro" id="IPR027417">
    <property type="entry name" value="P-loop_NTPase"/>
</dbReference>
<dbReference type="GO" id="GO:0006355">
    <property type="term" value="P:regulation of DNA-templated transcription"/>
    <property type="evidence" value="ECO:0007669"/>
    <property type="project" value="InterPro"/>
</dbReference>
<evidence type="ECO:0000313" key="10">
    <source>
        <dbReference type="Proteomes" id="UP000021816"/>
    </source>
</evidence>
<feature type="domain" description="Response regulatory" evidence="8">
    <location>
        <begin position="10"/>
        <end position="125"/>
    </location>
</feature>
<dbReference type="InterPro" id="IPR058031">
    <property type="entry name" value="AAA_lid_NorR"/>
</dbReference>
<dbReference type="SUPFAM" id="SSF52540">
    <property type="entry name" value="P-loop containing nucleoside triphosphate hydrolases"/>
    <property type="match status" value="1"/>
</dbReference>
<dbReference type="Pfam" id="PF00072">
    <property type="entry name" value="Response_reg"/>
    <property type="match status" value="1"/>
</dbReference>
<dbReference type="Proteomes" id="UP000021816">
    <property type="component" value="Unassembled WGS sequence"/>
</dbReference>
<dbReference type="InterPro" id="IPR025943">
    <property type="entry name" value="Sigma_54_int_dom_ATP-bd_2"/>
</dbReference>
<feature type="modified residue" description="4-aspartylphosphate" evidence="6">
    <location>
        <position position="60"/>
    </location>
</feature>
<proteinExistence type="predicted"/>
<dbReference type="InterPro" id="IPR002078">
    <property type="entry name" value="Sigma_54_int"/>
</dbReference>
<keyword evidence="2" id="KW-0067">ATP-binding</keyword>
<dbReference type="InterPro" id="IPR003593">
    <property type="entry name" value="AAA+_ATPase"/>
</dbReference>
<evidence type="ECO:0000256" key="6">
    <source>
        <dbReference type="PROSITE-ProRule" id="PRU00169"/>
    </source>
</evidence>
<evidence type="ECO:0000256" key="2">
    <source>
        <dbReference type="ARBA" id="ARBA00022840"/>
    </source>
</evidence>
<sequence length="476" mass="52386">MKEQSPASWPVFLVDDDPSVLHATAAVLHSAGVARIETVDDSRKLLPALERQPASTILLDLFMPHVTGNELLPEIVRIYPQLPIIVMTAAQDVETAVLSMKEGAFDYLVKPVEESRLVASVRHALEVQSLRREMGALKHYLLSDCLQHGEAFAGIVTNSRKMRALFQYIEAVAVSAEPVLISGETGAGKEMFAHALHKLSALPGPFVQVNVAGLDDTLFSDTLFGHRKGAFTGADENRAGLIAQASGGTLFLDEIGDLSMASQVKLLRLLQEHMYFPLGSDVARPSDARVVCATNHNLAQLMRQHQFRSDLFFRLSVHQVEVPPLRQHTEDLTLLVQHFLDEAAAAIKKPAPEPSNELITLLSNYHFPGNVRELRAMVFNAMALHRGGTVLAMESFHQAIQKQQKVHADYPMPTTPDSLPVIIPGRFPTLDEVEEAMIEEALRRANGNQGIAATLLGLSRPALNRRLARQALHRKP</sequence>
<evidence type="ECO:0000256" key="1">
    <source>
        <dbReference type="ARBA" id="ARBA00022741"/>
    </source>
</evidence>
<dbReference type="InterPro" id="IPR002197">
    <property type="entry name" value="HTH_Fis"/>
</dbReference>
<dbReference type="PANTHER" id="PTHR32071">
    <property type="entry name" value="TRANSCRIPTIONAL REGULATORY PROTEIN"/>
    <property type="match status" value="1"/>
</dbReference>
<name>A0A011NC53_9PROT</name>